<dbReference type="Proteomes" id="UP001595957">
    <property type="component" value="Unassembled WGS sequence"/>
</dbReference>
<gene>
    <name evidence="2" type="ORF">ACFO3E_12865</name>
</gene>
<dbReference type="InterPro" id="IPR036388">
    <property type="entry name" value="WH-like_DNA-bd_sf"/>
</dbReference>
<evidence type="ECO:0000313" key="3">
    <source>
        <dbReference type="Proteomes" id="UP001595957"/>
    </source>
</evidence>
<dbReference type="EMBL" id="JBHSFZ010000027">
    <property type="protein sequence ID" value="MFC4595077.1"/>
    <property type="molecule type" value="Genomic_DNA"/>
</dbReference>
<comment type="caution">
    <text evidence="2">The sequence shown here is derived from an EMBL/GenBank/DDBJ whole genome shotgun (WGS) entry which is preliminary data.</text>
</comment>
<dbReference type="InterPro" id="IPR016032">
    <property type="entry name" value="Sig_transdc_resp-reg_C-effctor"/>
</dbReference>
<dbReference type="Gene3D" id="1.10.10.10">
    <property type="entry name" value="Winged helix-like DNA-binding domain superfamily/Winged helix DNA-binding domain"/>
    <property type="match status" value="1"/>
</dbReference>
<keyword evidence="3" id="KW-1185">Reference proteome</keyword>
<dbReference type="SUPFAM" id="SSF46894">
    <property type="entry name" value="C-terminal effector domain of the bipartite response regulators"/>
    <property type="match status" value="1"/>
</dbReference>
<feature type="domain" description="HTH luxR-type" evidence="1">
    <location>
        <begin position="181"/>
        <end position="238"/>
    </location>
</feature>
<reference evidence="3" key="1">
    <citation type="journal article" date="2019" name="Int. J. Syst. Evol. Microbiol.">
        <title>The Global Catalogue of Microorganisms (GCM) 10K type strain sequencing project: providing services to taxonomists for standard genome sequencing and annotation.</title>
        <authorList>
            <consortium name="The Broad Institute Genomics Platform"/>
            <consortium name="The Broad Institute Genome Sequencing Center for Infectious Disease"/>
            <person name="Wu L."/>
            <person name="Ma J."/>
        </authorList>
    </citation>
    <scope>NUCLEOTIDE SEQUENCE [LARGE SCALE GENOMIC DNA]</scope>
    <source>
        <strain evidence="3">NBRC 103632</strain>
    </source>
</reference>
<accession>A0ABV9F0E8</accession>
<proteinExistence type="predicted"/>
<evidence type="ECO:0000259" key="1">
    <source>
        <dbReference type="SMART" id="SM00421"/>
    </source>
</evidence>
<protein>
    <submittedName>
        <fullName evidence="2">Helix-turn-helix transcriptional regulator</fullName>
    </submittedName>
</protein>
<organism evidence="2 3">
    <name type="scientific">Sphingobium tyrosinilyticum</name>
    <dbReference type="NCBI Taxonomy" id="2715436"/>
    <lineage>
        <taxon>Bacteria</taxon>
        <taxon>Pseudomonadati</taxon>
        <taxon>Pseudomonadota</taxon>
        <taxon>Alphaproteobacteria</taxon>
        <taxon>Sphingomonadales</taxon>
        <taxon>Sphingomonadaceae</taxon>
        <taxon>Sphingobium</taxon>
    </lineage>
</organism>
<dbReference type="SMART" id="SM00421">
    <property type="entry name" value="HTH_LUXR"/>
    <property type="match status" value="1"/>
</dbReference>
<name>A0ABV9F0E8_9SPHN</name>
<evidence type="ECO:0000313" key="2">
    <source>
        <dbReference type="EMBL" id="MFC4595077.1"/>
    </source>
</evidence>
<sequence length="246" mass="27052">MIRFTEPGGVSAWLSIVRDERDFSAGTSTLLEAICPHLRRALSSYLAIERERFRADVTAGAMKRLNFGWFGMDADRRITGANDRMERLLAQSPHLRRDGQGRLYASQPAVHQQLCEAMETCPANRSTRPRAIHISTDPWLELLIVPVEDRPASASPVPVAIAYIQDSSPASVDNHEQISELFGLTRSEARLALAMSRGMTIAQAASALGFTLETTRNYSKKIYAKTGARGQADLIRLMLGGVLALA</sequence>
<dbReference type="InterPro" id="IPR000792">
    <property type="entry name" value="Tscrpt_reg_LuxR_C"/>
</dbReference>